<protein>
    <submittedName>
        <fullName evidence="3">AmmeMemoRadiSam system protein B</fullName>
    </submittedName>
</protein>
<sequence>MSDERIPMLRPIEVVSVTHEGQDLFLMRDPQGIAAEPLLLPPASALLLRFFDGQHSLRDIQAALLEITGQILPSEQIRGFVDKLDRHLFLDSERYKSRREEMAREYASSPVRPAMFAGKAYSADRATLMEDLNQGYETAGGPGLPAHAVSHPPAAVVAPHIDPGRGAAVYAKSYAPLWGARPRRVVVLGVCHGGGSQPFIVSSKDFETPLGTARTDRELLGRLLEGLDWNPLEEEDLHRWEHSIEFQIVHLQHALSQGGDAAPEPEPSYLPILCSFPWQVFLPASAGSELRGRVDRFLSVLGEIVREDAGGTLVVAGVDLAHMGRRFGDSWPAYRPATWPPYRLWPPGIATALSPKSFANRTTGASAVSPHSTACSPLCPASEERPQATSKVSTKPAEEA</sequence>
<dbReference type="EMBL" id="JBHPKH010000076">
    <property type="protein sequence ID" value="MFC1573110.1"/>
    <property type="molecule type" value="Genomic_DNA"/>
</dbReference>
<dbReference type="Pfam" id="PF01875">
    <property type="entry name" value="Memo"/>
    <property type="match status" value="1"/>
</dbReference>
<evidence type="ECO:0000313" key="3">
    <source>
        <dbReference type="EMBL" id="MFC1573110.1"/>
    </source>
</evidence>
<name>A0ABV6YLA5_UNCEI</name>
<reference evidence="3 4" key="1">
    <citation type="submission" date="2024-09" db="EMBL/GenBank/DDBJ databases">
        <authorList>
            <person name="D'Angelo T."/>
        </authorList>
    </citation>
    <scope>NUCLEOTIDE SEQUENCE [LARGE SCALE GENOMIC DNA]</scope>
    <source>
        <strain evidence="3">SAG AM-320-E07</strain>
    </source>
</reference>
<dbReference type="Gene3D" id="3.40.830.10">
    <property type="entry name" value="LigB-like"/>
    <property type="match status" value="1"/>
</dbReference>
<dbReference type="InterPro" id="IPR002737">
    <property type="entry name" value="MEMO1_fam"/>
</dbReference>
<keyword evidence="4" id="KW-1185">Reference proteome</keyword>
<evidence type="ECO:0000256" key="1">
    <source>
        <dbReference type="ARBA" id="ARBA00006315"/>
    </source>
</evidence>
<comment type="similarity">
    <text evidence="1">Belongs to the MEMO1 family.</text>
</comment>
<dbReference type="PANTHER" id="PTHR11060:SF0">
    <property type="entry name" value="PROTEIN MEMO1"/>
    <property type="match status" value="1"/>
</dbReference>
<comment type="caution">
    <text evidence="3">The sequence shown here is derived from an EMBL/GenBank/DDBJ whole genome shotgun (WGS) entry which is preliminary data.</text>
</comment>
<evidence type="ECO:0000313" key="4">
    <source>
        <dbReference type="Proteomes" id="UP001593833"/>
    </source>
</evidence>
<accession>A0ABV6YLA5</accession>
<feature type="region of interest" description="Disordered" evidence="2">
    <location>
        <begin position="361"/>
        <end position="400"/>
    </location>
</feature>
<gene>
    <name evidence="3" type="primary">amrB</name>
    <name evidence="3" type="ORF">ACFL6M_05870</name>
</gene>
<organism evidence="3 4">
    <name type="scientific">Eiseniibacteriota bacterium</name>
    <dbReference type="NCBI Taxonomy" id="2212470"/>
    <lineage>
        <taxon>Bacteria</taxon>
        <taxon>Candidatus Eiseniibacteriota</taxon>
    </lineage>
</organism>
<dbReference type="CDD" id="cd07361">
    <property type="entry name" value="MEMO_like"/>
    <property type="match status" value="1"/>
</dbReference>
<dbReference type="NCBIfam" id="TIGR04336">
    <property type="entry name" value="AmmeMemoSam_B"/>
    <property type="match status" value="1"/>
</dbReference>
<dbReference type="PANTHER" id="PTHR11060">
    <property type="entry name" value="PROTEIN MEMO1"/>
    <property type="match status" value="1"/>
</dbReference>
<evidence type="ECO:0000256" key="2">
    <source>
        <dbReference type="SAM" id="MobiDB-lite"/>
    </source>
</evidence>
<feature type="compositionally biased region" description="Polar residues" evidence="2">
    <location>
        <begin position="361"/>
        <end position="375"/>
    </location>
</feature>
<dbReference type="Proteomes" id="UP001593833">
    <property type="component" value="Unassembled WGS sequence"/>
</dbReference>
<proteinExistence type="inferred from homology"/>